<sequence length="134" mass="15162">MDLKERVKDSINSLDLPLKCLLGYLDGKHDPELRLQMLPGSNVIERDYAGNKTEQYFMEVITRGSDEELINQVLWQIANVLGDNDFRVVSKDGSFVFSKLDIASFPHPTMADTTGQVTYVLDFKVTVDTFNEKG</sequence>
<dbReference type="Proteomes" id="UP000245735">
    <property type="component" value="Unassembled WGS sequence"/>
</dbReference>
<evidence type="ECO:0000313" key="2">
    <source>
        <dbReference type="Proteomes" id="UP000245735"/>
    </source>
</evidence>
<dbReference type="RefSeq" id="WP_109975797.1">
    <property type="nucleotide sequence ID" value="NZ_QGHV01000021.1"/>
</dbReference>
<reference evidence="2" key="1">
    <citation type="journal article" date="2018" name="Front. Microbiol.">
        <title>Comparative Genomics of the Herbivore Gut Symbiont Lactobacillus reuteri Reveals Genetic Diversity and Lifestyle Adaptation.</title>
        <authorList>
            <person name="Zhao J."/>
        </authorList>
    </citation>
    <scope>NUCLEOTIDE SEQUENCE [LARGE SCALE GENOMIC DNA]</scope>
    <source>
        <strain evidence="2">LR9</strain>
    </source>
</reference>
<gene>
    <name evidence="1" type="ORF">DKZ35_04600</name>
</gene>
<dbReference type="EMBL" id="QGHV01000021">
    <property type="protein sequence ID" value="PWT37578.1"/>
    <property type="molecule type" value="Genomic_DNA"/>
</dbReference>
<accession>A0ABD6Y770</accession>
<evidence type="ECO:0000313" key="1">
    <source>
        <dbReference type="EMBL" id="PWT37578.1"/>
    </source>
</evidence>
<protein>
    <submittedName>
        <fullName evidence="1">Minor capsid protein</fullName>
    </submittedName>
</protein>
<proteinExistence type="predicted"/>
<name>A0ABD6Y770_LIMRT</name>
<organism evidence="1 2">
    <name type="scientific">Limosilactobacillus reuteri</name>
    <name type="common">Lactobacillus reuteri</name>
    <dbReference type="NCBI Taxonomy" id="1598"/>
    <lineage>
        <taxon>Bacteria</taxon>
        <taxon>Bacillati</taxon>
        <taxon>Bacillota</taxon>
        <taxon>Bacilli</taxon>
        <taxon>Lactobacillales</taxon>
        <taxon>Lactobacillaceae</taxon>
        <taxon>Limosilactobacillus</taxon>
    </lineage>
</organism>
<dbReference type="AlphaFoldDB" id="A0ABD6Y770"/>
<comment type="caution">
    <text evidence="1">The sequence shown here is derived from an EMBL/GenBank/DDBJ whole genome shotgun (WGS) entry which is preliminary data.</text>
</comment>